<evidence type="ECO:0000313" key="1">
    <source>
        <dbReference type="EMBL" id="SEP11402.1"/>
    </source>
</evidence>
<name>A0A1H8V7F7_9RHOB</name>
<protein>
    <submittedName>
        <fullName evidence="1">Uncharacterized protein</fullName>
    </submittedName>
</protein>
<dbReference type="RefSeq" id="WP_093120041.1">
    <property type="nucleotide sequence ID" value="NZ_FODS01000026.1"/>
</dbReference>
<reference evidence="1 2" key="1">
    <citation type="submission" date="2016-10" db="EMBL/GenBank/DDBJ databases">
        <authorList>
            <person name="de Groot N.N."/>
        </authorList>
    </citation>
    <scope>NUCLEOTIDE SEQUENCE [LARGE SCALE GENOMIC DNA]</scope>
    <source>
        <strain evidence="1 2">DSM 27842</strain>
    </source>
</reference>
<gene>
    <name evidence="1" type="ORF">SAMN04490248_12615</name>
</gene>
<dbReference type="AlphaFoldDB" id="A0A1H8V7F7"/>
<dbReference type="EMBL" id="FODS01000026">
    <property type="protein sequence ID" value="SEP11402.1"/>
    <property type="molecule type" value="Genomic_DNA"/>
</dbReference>
<keyword evidence="2" id="KW-1185">Reference proteome</keyword>
<organism evidence="1 2">
    <name type="scientific">Salinihabitans flavidus</name>
    <dbReference type="NCBI Taxonomy" id="569882"/>
    <lineage>
        <taxon>Bacteria</taxon>
        <taxon>Pseudomonadati</taxon>
        <taxon>Pseudomonadota</taxon>
        <taxon>Alphaproteobacteria</taxon>
        <taxon>Rhodobacterales</taxon>
        <taxon>Roseobacteraceae</taxon>
        <taxon>Salinihabitans</taxon>
    </lineage>
</organism>
<accession>A0A1H8V7F7</accession>
<evidence type="ECO:0000313" key="2">
    <source>
        <dbReference type="Proteomes" id="UP000198893"/>
    </source>
</evidence>
<proteinExistence type="predicted"/>
<dbReference type="OrthoDB" id="8906539at2"/>
<dbReference type="STRING" id="569882.SAMN04490248_12615"/>
<dbReference type="Proteomes" id="UP000198893">
    <property type="component" value="Unassembled WGS sequence"/>
</dbReference>
<sequence>MKPSVVRLIEGIVTTLRDDIVPHVSDPYARGQAVGVIDLLNNFGDRLEWDAEQVAKSLDAKRRALAEAKALAAGEVPPEPEATEPVAVRDLLAQCHDIDSEISDRLIEWSRLEGDAVRAAGERLRRHMHDELEEEMKMTKRPLFAEIAKGG</sequence>